<sequence>MKVITFVGLLACLGLANAGIFDKIDDATLTAAIQLAKYYIAKFDPIDKVDVSDYVLTVLQYNASKIYVSGFSDFELTHVDVQKNSLAISVRFNSIVASVDNWSAYTVVKNTIGLETLEATLNGLELDLEVQWALAPVTVQSLNVLPHVESGSFKLLGDLNGREADIDLDNDGLLKIDQLFADHSAELNEDLLTAVNWFLTKLQS</sequence>
<evidence type="ECO:0000313" key="3">
    <source>
        <dbReference type="RefSeq" id="XP_018329819.1"/>
    </source>
</evidence>
<dbReference type="GeneID" id="108740111"/>
<organism evidence="2 3">
    <name type="scientific">Agrilus planipennis</name>
    <name type="common">Emerald ash borer</name>
    <name type="synonym">Agrilus marcopoli</name>
    <dbReference type="NCBI Taxonomy" id="224129"/>
    <lineage>
        <taxon>Eukaryota</taxon>
        <taxon>Metazoa</taxon>
        <taxon>Ecdysozoa</taxon>
        <taxon>Arthropoda</taxon>
        <taxon>Hexapoda</taxon>
        <taxon>Insecta</taxon>
        <taxon>Pterygota</taxon>
        <taxon>Neoptera</taxon>
        <taxon>Endopterygota</taxon>
        <taxon>Coleoptera</taxon>
        <taxon>Polyphaga</taxon>
        <taxon>Elateriformia</taxon>
        <taxon>Buprestoidea</taxon>
        <taxon>Buprestidae</taxon>
        <taxon>Agrilinae</taxon>
        <taxon>Agrilus</taxon>
    </lineage>
</organism>
<accession>A0A1W4X149</accession>
<keyword evidence="1" id="KW-0732">Signal</keyword>
<dbReference type="AlphaFoldDB" id="A0A1W4X149"/>
<dbReference type="InParanoid" id="A0A1W4X149"/>
<keyword evidence="2" id="KW-1185">Reference proteome</keyword>
<evidence type="ECO:0000313" key="2">
    <source>
        <dbReference type="Proteomes" id="UP000192223"/>
    </source>
</evidence>
<gene>
    <name evidence="3" type="primary">LOC108740111</name>
</gene>
<name>A0A1W4X149_AGRPL</name>
<reference evidence="3" key="1">
    <citation type="submission" date="2025-08" db="UniProtKB">
        <authorList>
            <consortium name="RefSeq"/>
        </authorList>
    </citation>
    <scope>IDENTIFICATION</scope>
    <source>
        <tissue evidence="3">Entire body</tissue>
    </source>
</reference>
<proteinExistence type="predicted"/>
<feature type="signal peptide" evidence="1">
    <location>
        <begin position="1"/>
        <end position="18"/>
    </location>
</feature>
<feature type="chain" id="PRO_5010699889" evidence="1">
    <location>
        <begin position="19"/>
        <end position="204"/>
    </location>
</feature>
<protein>
    <submittedName>
        <fullName evidence="3">Uncharacterized protein LOC108740111</fullName>
    </submittedName>
</protein>
<evidence type="ECO:0000256" key="1">
    <source>
        <dbReference type="SAM" id="SignalP"/>
    </source>
</evidence>
<dbReference type="KEGG" id="apln:108740111"/>
<dbReference type="RefSeq" id="XP_018329819.1">
    <property type="nucleotide sequence ID" value="XM_018474317.1"/>
</dbReference>
<dbReference type="Proteomes" id="UP000192223">
    <property type="component" value="Unplaced"/>
</dbReference>